<dbReference type="InterPro" id="IPR007410">
    <property type="entry name" value="LpqE-like"/>
</dbReference>
<sequence>MKLNALTLAALLAATPALAEIKVMDAYARAASPTAKSGAAFMQIMNDGAEEDRLIDAASDAAARVELHTHKDLGDGVMKMMQVEEGFAVPAGGMHALARGGDHVMLMGLTGPLEQGATVSITLTFEKAGEMVVEVPIDNERQDHGAMDHSKMGN</sequence>
<dbReference type="AlphaFoldDB" id="A0A1N6EEE7"/>
<dbReference type="OrthoDB" id="9796962at2"/>
<dbReference type="InterPro" id="IPR058248">
    <property type="entry name" value="Lxx211020-like"/>
</dbReference>
<dbReference type="STRING" id="1217970.SAMN05444002_0668"/>
<evidence type="ECO:0008006" key="4">
    <source>
        <dbReference type="Google" id="ProtNLM"/>
    </source>
</evidence>
<feature type="chain" id="PRO_5012568421" description="Copper-binding protein" evidence="1">
    <location>
        <begin position="20"/>
        <end position="154"/>
    </location>
</feature>
<dbReference type="RefSeq" id="WP_074254827.1">
    <property type="nucleotide sequence ID" value="NZ_FSRL01000001.1"/>
</dbReference>
<accession>A0A1N6EEE7</accession>
<feature type="signal peptide" evidence="1">
    <location>
        <begin position="1"/>
        <end position="19"/>
    </location>
</feature>
<dbReference type="PANTHER" id="PTHR36302">
    <property type="entry name" value="BLR7088 PROTEIN"/>
    <property type="match status" value="1"/>
</dbReference>
<evidence type="ECO:0000313" key="2">
    <source>
        <dbReference type="EMBL" id="SIN81376.1"/>
    </source>
</evidence>
<dbReference type="SUPFAM" id="SSF110087">
    <property type="entry name" value="DR1885-like metal-binding protein"/>
    <property type="match status" value="1"/>
</dbReference>
<keyword evidence="3" id="KW-1185">Reference proteome</keyword>
<organism evidence="2 3">
    <name type="scientific">Vannielia litorea</name>
    <dbReference type="NCBI Taxonomy" id="1217970"/>
    <lineage>
        <taxon>Bacteria</taxon>
        <taxon>Pseudomonadati</taxon>
        <taxon>Pseudomonadota</taxon>
        <taxon>Alphaproteobacteria</taxon>
        <taxon>Rhodobacterales</taxon>
        <taxon>Paracoccaceae</taxon>
        <taxon>Vannielia</taxon>
    </lineage>
</organism>
<proteinExistence type="predicted"/>
<dbReference type="Gene3D" id="2.60.40.1890">
    <property type="entry name" value="PCu(A)C copper chaperone"/>
    <property type="match status" value="1"/>
</dbReference>
<evidence type="ECO:0000256" key="1">
    <source>
        <dbReference type="SAM" id="SignalP"/>
    </source>
</evidence>
<dbReference type="PANTHER" id="PTHR36302:SF1">
    <property type="entry name" value="COPPER CHAPERONE PCU(A)C"/>
    <property type="match status" value="1"/>
</dbReference>
<dbReference type="InterPro" id="IPR036182">
    <property type="entry name" value="PCuAC_sf"/>
</dbReference>
<reference evidence="3" key="1">
    <citation type="submission" date="2016-11" db="EMBL/GenBank/DDBJ databases">
        <authorList>
            <person name="Varghese N."/>
            <person name="Submissions S."/>
        </authorList>
    </citation>
    <scope>NUCLEOTIDE SEQUENCE [LARGE SCALE GENOMIC DNA]</scope>
    <source>
        <strain evidence="3">DSM 29440</strain>
    </source>
</reference>
<protein>
    <recommendedName>
        <fullName evidence="4">Copper-binding protein</fullName>
    </recommendedName>
</protein>
<dbReference type="Proteomes" id="UP000184932">
    <property type="component" value="Unassembled WGS sequence"/>
</dbReference>
<name>A0A1N6EEE7_9RHOB</name>
<gene>
    <name evidence="2" type="ORF">SAMN05444002_0668</name>
</gene>
<evidence type="ECO:0000313" key="3">
    <source>
        <dbReference type="Proteomes" id="UP000184932"/>
    </source>
</evidence>
<keyword evidence="1" id="KW-0732">Signal</keyword>
<dbReference type="EMBL" id="FSRL01000001">
    <property type="protein sequence ID" value="SIN81376.1"/>
    <property type="molecule type" value="Genomic_DNA"/>
</dbReference>
<dbReference type="Pfam" id="PF04314">
    <property type="entry name" value="PCuAC"/>
    <property type="match status" value="1"/>
</dbReference>